<dbReference type="Proteomes" id="UP000271098">
    <property type="component" value="Unassembled WGS sequence"/>
</dbReference>
<reference evidence="4" key="1">
    <citation type="submission" date="2016-06" db="UniProtKB">
        <authorList>
            <consortium name="WormBaseParasite"/>
        </authorList>
    </citation>
    <scope>IDENTIFICATION</scope>
</reference>
<evidence type="ECO:0000313" key="4">
    <source>
        <dbReference type="WBParaSite" id="GPUH_0002303701-mRNA-1"/>
    </source>
</evidence>
<dbReference type="WBParaSite" id="GPUH_0002303701-mRNA-1">
    <property type="protein sequence ID" value="GPUH_0002303701-mRNA-1"/>
    <property type="gene ID" value="GPUH_0002303701"/>
</dbReference>
<gene>
    <name evidence="2" type="ORF">GPUH_LOCUS23013</name>
</gene>
<organism evidence="4">
    <name type="scientific">Gongylonema pulchrum</name>
    <dbReference type="NCBI Taxonomy" id="637853"/>
    <lineage>
        <taxon>Eukaryota</taxon>
        <taxon>Metazoa</taxon>
        <taxon>Ecdysozoa</taxon>
        <taxon>Nematoda</taxon>
        <taxon>Chromadorea</taxon>
        <taxon>Rhabditida</taxon>
        <taxon>Spirurina</taxon>
        <taxon>Spiruromorpha</taxon>
        <taxon>Spiruroidea</taxon>
        <taxon>Gongylonematidae</taxon>
        <taxon>Gongylonema</taxon>
    </lineage>
</organism>
<proteinExistence type="predicted"/>
<sequence length="114" mass="11957">MTATLCKNVTVSGSTTITNSSTTVSSGNNNGAATGTNLAAPSVAMKAPPSSSEQQAPSLNACKWTTIVIPAGATTATTLPRPKRDFRFQVPHTSPFYERADLLFGILFSFVTFL</sequence>
<name>A0A183EPW8_9BILA</name>
<evidence type="ECO:0000313" key="3">
    <source>
        <dbReference type="Proteomes" id="UP000271098"/>
    </source>
</evidence>
<protein>
    <submittedName>
        <fullName evidence="2 4">Uncharacterized protein</fullName>
    </submittedName>
</protein>
<accession>A0A183EPW8</accession>
<reference evidence="2 3" key="2">
    <citation type="submission" date="2018-11" db="EMBL/GenBank/DDBJ databases">
        <authorList>
            <consortium name="Pathogen Informatics"/>
        </authorList>
    </citation>
    <scope>NUCLEOTIDE SEQUENCE [LARGE SCALE GENOMIC DNA]</scope>
</reference>
<dbReference type="EMBL" id="UYRT01096574">
    <property type="protein sequence ID" value="VDN40854.1"/>
    <property type="molecule type" value="Genomic_DNA"/>
</dbReference>
<evidence type="ECO:0000313" key="2">
    <source>
        <dbReference type="EMBL" id="VDN40854.1"/>
    </source>
</evidence>
<feature type="region of interest" description="Disordered" evidence="1">
    <location>
        <begin position="13"/>
        <end position="37"/>
    </location>
</feature>
<dbReference type="AlphaFoldDB" id="A0A183EPW8"/>
<keyword evidence="3" id="KW-1185">Reference proteome</keyword>
<evidence type="ECO:0000256" key="1">
    <source>
        <dbReference type="SAM" id="MobiDB-lite"/>
    </source>
</evidence>